<dbReference type="PANTHER" id="PTHR43050">
    <property type="entry name" value="SERINE / THREONINE RACEMASE FAMILY MEMBER"/>
    <property type="match status" value="1"/>
</dbReference>
<evidence type="ECO:0000256" key="4">
    <source>
        <dbReference type="ARBA" id="ARBA00001946"/>
    </source>
</evidence>
<keyword evidence="5" id="KW-0460">Magnesium</keyword>
<dbReference type="Proteomes" id="UP001296873">
    <property type="component" value="Unassembled WGS sequence"/>
</dbReference>
<comment type="cofactor">
    <cofactor evidence="3">
        <name>Mn(2+)</name>
        <dbReference type="ChEBI" id="CHEBI:29035"/>
    </cofactor>
</comment>
<organism evidence="8 9">
    <name type="scientific">Rhodovibrio sodomensis</name>
    <dbReference type="NCBI Taxonomy" id="1088"/>
    <lineage>
        <taxon>Bacteria</taxon>
        <taxon>Pseudomonadati</taxon>
        <taxon>Pseudomonadota</taxon>
        <taxon>Alphaproteobacteria</taxon>
        <taxon>Rhodospirillales</taxon>
        <taxon>Rhodovibrionaceae</taxon>
        <taxon>Rhodovibrio</taxon>
    </lineage>
</organism>
<feature type="domain" description="Tryptophan synthase beta chain-like PALP" evidence="7">
    <location>
        <begin position="26"/>
        <end position="314"/>
    </location>
</feature>
<evidence type="ECO:0000313" key="8">
    <source>
        <dbReference type="EMBL" id="MBK1667178.1"/>
    </source>
</evidence>
<protein>
    <submittedName>
        <fullName evidence="8">Pyridoxal-5'-phosphate-dependent protein</fullName>
    </submittedName>
</protein>
<reference evidence="8 9" key="1">
    <citation type="journal article" date="2020" name="Microorganisms">
        <title>Osmotic Adaptation and Compatible Solute Biosynthesis of Phototrophic Bacteria as Revealed from Genome Analyses.</title>
        <authorList>
            <person name="Imhoff J.F."/>
            <person name="Rahn T."/>
            <person name="Kunzel S."/>
            <person name="Keller A."/>
            <person name="Neulinger S.C."/>
        </authorList>
    </citation>
    <scope>NUCLEOTIDE SEQUENCE [LARGE SCALE GENOMIC DNA]</scope>
    <source>
        <strain evidence="8 9">DSM 9895</strain>
    </source>
</reference>
<comment type="cofactor">
    <cofactor evidence="4">
        <name>Mg(2+)</name>
        <dbReference type="ChEBI" id="CHEBI:18420"/>
    </cofactor>
</comment>
<evidence type="ECO:0000256" key="3">
    <source>
        <dbReference type="ARBA" id="ARBA00001936"/>
    </source>
</evidence>
<comment type="caution">
    <text evidence="8">The sequence shown here is derived from an EMBL/GenBank/DDBJ whole genome shotgun (WGS) entry which is preliminary data.</text>
</comment>
<comment type="cofactor">
    <cofactor evidence="1">
        <name>Ca(2+)</name>
        <dbReference type="ChEBI" id="CHEBI:29108"/>
    </cofactor>
</comment>
<evidence type="ECO:0000256" key="5">
    <source>
        <dbReference type="ARBA" id="ARBA00022842"/>
    </source>
</evidence>
<keyword evidence="6" id="KW-0663">Pyridoxal phosphate</keyword>
<name>A0ABS1DBT1_9PROT</name>
<dbReference type="PROSITE" id="PS00165">
    <property type="entry name" value="DEHYDRATASE_SER_THR"/>
    <property type="match status" value="1"/>
</dbReference>
<accession>A0ABS1DBT1</accession>
<dbReference type="InterPro" id="IPR036052">
    <property type="entry name" value="TrpB-like_PALP_sf"/>
</dbReference>
<dbReference type="EMBL" id="NRRL01000004">
    <property type="protein sequence ID" value="MBK1667178.1"/>
    <property type="molecule type" value="Genomic_DNA"/>
</dbReference>
<sequence>MPAPCDPPTFADVEAAARRLDGVAVKTPLLGFPELDRRTGARVLVKPETLQRTGSFKFRGAYAKLSALDPAQRQRGVVAFSSGNHAQGVAAAAQLLGVPATIVMPHDAPEMKRANTRGYGAEVRLYDRHTEDRTALADAIVAETGATLVHPYDDREVTSGQGTCGLEIAQQAAGAGARLDAALFCCGGGGLSAGAAIAFAQLSPATQIYTVEPEGFDDTARSLAAGTRVGNAAGARSICDALLSPRPGELTFPILRRHGVQGLAVSDDEVRTAMAFAYTWLKLVVEPGGAVTLAALLSGKLDLRGRTVALVLSGGNVDAERFHGYVAAAAHG</sequence>
<gene>
    <name evidence="8" type="ORF">CKO28_03855</name>
</gene>
<evidence type="ECO:0000256" key="2">
    <source>
        <dbReference type="ARBA" id="ARBA00001933"/>
    </source>
</evidence>
<dbReference type="Pfam" id="PF00291">
    <property type="entry name" value="PALP"/>
    <property type="match status" value="1"/>
</dbReference>
<evidence type="ECO:0000256" key="6">
    <source>
        <dbReference type="ARBA" id="ARBA00022898"/>
    </source>
</evidence>
<dbReference type="InterPro" id="IPR000634">
    <property type="entry name" value="Ser/Thr_deHydtase_PyrdxlP-BS"/>
</dbReference>
<dbReference type="InterPro" id="IPR001926">
    <property type="entry name" value="TrpB-like_PALP"/>
</dbReference>
<proteinExistence type="predicted"/>
<dbReference type="PANTHER" id="PTHR43050:SF1">
    <property type="entry name" value="SERINE RACEMASE"/>
    <property type="match status" value="1"/>
</dbReference>
<evidence type="ECO:0000313" key="9">
    <source>
        <dbReference type="Proteomes" id="UP001296873"/>
    </source>
</evidence>
<dbReference type="Gene3D" id="3.40.50.1100">
    <property type="match status" value="2"/>
</dbReference>
<comment type="cofactor">
    <cofactor evidence="2">
        <name>pyridoxal 5'-phosphate</name>
        <dbReference type="ChEBI" id="CHEBI:597326"/>
    </cofactor>
</comment>
<evidence type="ECO:0000256" key="1">
    <source>
        <dbReference type="ARBA" id="ARBA00001913"/>
    </source>
</evidence>
<dbReference type="RefSeq" id="WP_200339237.1">
    <property type="nucleotide sequence ID" value="NZ_NRRL01000004.1"/>
</dbReference>
<dbReference type="SUPFAM" id="SSF53686">
    <property type="entry name" value="Tryptophan synthase beta subunit-like PLP-dependent enzymes"/>
    <property type="match status" value="1"/>
</dbReference>
<dbReference type="CDD" id="cd01562">
    <property type="entry name" value="Thr-dehyd"/>
    <property type="match status" value="1"/>
</dbReference>
<evidence type="ECO:0000259" key="7">
    <source>
        <dbReference type="Pfam" id="PF00291"/>
    </source>
</evidence>
<keyword evidence="9" id="KW-1185">Reference proteome</keyword>